<dbReference type="HAMAP" id="MF_01347">
    <property type="entry name" value="ATP_synth_beta_bact"/>
    <property type="match status" value="1"/>
</dbReference>
<evidence type="ECO:0000259" key="16">
    <source>
        <dbReference type="SMART" id="SM00382"/>
    </source>
</evidence>
<evidence type="ECO:0000256" key="15">
    <source>
        <dbReference type="HAMAP-Rule" id="MF_01347"/>
    </source>
</evidence>
<evidence type="ECO:0000256" key="13">
    <source>
        <dbReference type="ARBA" id="ARBA00052325"/>
    </source>
</evidence>
<evidence type="ECO:0000256" key="1">
    <source>
        <dbReference type="ARBA" id="ARBA00004202"/>
    </source>
</evidence>
<dbReference type="GO" id="GO:0005886">
    <property type="term" value="C:plasma membrane"/>
    <property type="evidence" value="ECO:0007669"/>
    <property type="project" value="UniProtKB-SubCell"/>
</dbReference>
<dbReference type="OrthoDB" id="9801639at2"/>
<dbReference type="EMBL" id="CP016539">
    <property type="protein sequence ID" value="ANU20189.1"/>
    <property type="molecule type" value="Genomic_DNA"/>
</dbReference>
<dbReference type="GO" id="GO:0046962">
    <property type="term" value="F:sodium-transporting ATPase activity, rotational mechanism"/>
    <property type="evidence" value="ECO:0007669"/>
    <property type="project" value="UniProtKB-EC"/>
</dbReference>
<dbReference type="PANTHER" id="PTHR15184:SF71">
    <property type="entry name" value="ATP SYNTHASE SUBUNIT BETA, MITOCHONDRIAL"/>
    <property type="match status" value="1"/>
</dbReference>
<evidence type="ECO:0000256" key="5">
    <source>
        <dbReference type="ARBA" id="ARBA00022741"/>
    </source>
</evidence>
<dbReference type="EC" id="7.1.2.2" evidence="15"/>
<dbReference type="InterPro" id="IPR005722">
    <property type="entry name" value="ATP_synth_F1_bsu"/>
</dbReference>
<dbReference type="InterPro" id="IPR003593">
    <property type="entry name" value="AAA+_ATPase"/>
</dbReference>
<dbReference type="Gene3D" id="3.40.50.300">
    <property type="entry name" value="P-loop containing nucleotide triphosphate hydrolases"/>
    <property type="match status" value="1"/>
</dbReference>
<keyword evidence="6 15" id="KW-0375">Hydrogen ion transport</keyword>
<dbReference type="RefSeq" id="WP_068870035.1">
    <property type="nucleotide sequence ID" value="NZ_CP016539.2"/>
</dbReference>
<dbReference type="PROSITE" id="PS00152">
    <property type="entry name" value="ATPASE_ALPHA_BETA"/>
    <property type="match status" value="1"/>
</dbReference>
<keyword evidence="5 15" id="KW-0547">Nucleotide-binding</keyword>
<comment type="similarity">
    <text evidence="2 15">Belongs to the ATPase alpha/beta chains family.</text>
</comment>
<dbReference type="InterPro" id="IPR004100">
    <property type="entry name" value="ATPase_F1/V1/A1_a/bsu_N"/>
</dbReference>
<keyword evidence="7 15" id="KW-0067">ATP-binding</keyword>
<evidence type="ECO:0000256" key="14">
    <source>
        <dbReference type="ARBA" id="ARBA00059242"/>
    </source>
</evidence>
<dbReference type="Gene3D" id="1.10.1140.10">
    <property type="entry name" value="Bovine Mitochondrial F1-atpase, Atp Synthase Beta Chain, Chain D, domain 3"/>
    <property type="match status" value="1"/>
</dbReference>
<dbReference type="NCBIfam" id="TIGR01039">
    <property type="entry name" value="atpD"/>
    <property type="match status" value="1"/>
</dbReference>
<comment type="function">
    <text evidence="14">Produces ATP from ADP in the presence of a sodium ion gradient across the membrane. The beta chain is the catalytic subunit.</text>
</comment>
<proteinExistence type="inferred from homology"/>
<evidence type="ECO:0000256" key="12">
    <source>
        <dbReference type="ARBA" id="ARBA00023310"/>
    </source>
</evidence>
<dbReference type="InterPro" id="IPR050053">
    <property type="entry name" value="ATPase_alpha/beta_chains"/>
</dbReference>
<dbReference type="GO" id="GO:0005524">
    <property type="term" value="F:ATP binding"/>
    <property type="evidence" value="ECO:0007669"/>
    <property type="project" value="UniProtKB-UniRule"/>
</dbReference>
<keyword evidence="8 15" id="KW-1278">Translocase</keyword>
<keyword evidence="4 15" id="KW-1003">Cell membrane</keyword>
<dbReference type="FunFam" id="2.40.10.170:FF:000005">
    <property type="entry name" value="ATP synthase subunit beta"/>
    <property type="match status" value="1"/>
</dbReference>
<dbReference type="Pfam" id="PF00006">
    <property type="entry name" value="ATP-synt_ab"/>
    <property type="match status" value="1"/>
</dbReference>
<dbReference type="Pfam" id="PF22919">
    <property type="entry name" value="ATP-synt_VA_C"/>
    <property type="match status" value="1"/>
</dbReference>
<dbReference type="InterPro" id="IPR055190">
    <property type="entry name" value="ATP-synt_VA_C"/>
</dbReference>
<keyword evidence="11 15" id="KW-0139">CF(1)</keyword>
<keyword evidence="18" id="KW-1185">Reference proteome</keyword>
<dbReference type="SUPFAM" id="SSF50615">
    <property type="entry name" value="N-terminal domain of alpha and beta subunits of F1 ATP synthase"/>
    <property type="match status" value="1"/>
</dbReference>
<organism evidence="17 18">
    <name type="scientific">Planococcus plakortidis</name>
    <dbReference type="NCBI Taxonomy" id="1038856"/>
    <lineage>
        <taxon>Bacteria</taxon>
        <taxon>Bacillati</taxon>
        <taxon>Bacillota</taxon>
        <taxon>Bacilli</taxon>
        <taxon>Bacillales</taxon>
        <taxon>Caryophanaceae</taxon>
        <taxon>Planococcus</taxon>
    </lineage>
</organism>
<dbReference type="FunFam" id="3.40.50.300:FF:000004">
    <property type="entry name" value="ATP synthase subunit beta"/>
    <property type="match status" value="1"/>
</dbReference>
<dbReference type="STRING" id="1038856.BBI15_08165"/>
<protein>
    <recommendedName>
        <fullName evidence="15">ATP synthase subunit beta</fullName>
        <ecNumber evidence="15">7.1.2.2</ecNumber>
    </recommendedName>
    <alternativeName>
        <fullName evidence="15">ATP synthase F1 sector subunit beta</fullName>
    </alternativeName>
    <alternativeName>
        <fullName evidence="15">F-ATPase subunit beta</fullName>
    </alternativeName>
</protein>
<feature type="binding site" evidence="15">
    <location>
        <begin position="156"/>
        <end position="163"/>
    </location>
    <ligand>
        <name>ATP</name>
        <dbReference type="ChEBI" id="CHEBI:30616"/>
    </ligand>
</feature>
<evidence type="ECO:0000256" key="9">
    <source>
        <dbReference type="ARBA" id="ARBA00023065"/>
    </source>
</evidence>
<evidence type="ECO:0000256" key="2">
    <source>
        <dbReference type="ARBA" id="ARBA00008936"/>
    </source>
</evidence>
<dbReference type="CDD" id="cd18110">
    <property type="entry name" value="ATP-synt_F1_beta_C"/>
    <property type="match status" value="1"/>
</dbReference>
<dbReference type="Pfam" id="PF02874">
    <property type="entry name" value="ATP-synt_ab_N"/>
    <property type="match status" value="1"/>
</dbReference>
<evidence type="ECO:0000256" key="4">
    <source>
        <dbReference type="ARBA" id="ARBA00022475"/>
    </source>
</evidence>
<keyword evidence="12 15" id="KW-0066">ATP synthesis</keyword>
<reference evidence="17" key="1">
    <citation type="submission" date="2016-10" db="EMBL/GenBank/DDBJ databases">
        <authorList>
            <person name="See-Too W.S."/>
        </authorList>
    </citation>
    <scope>NUCLEOTIDE SEQUENCE [LARGE SCALE GENOMIC DNA]</scope>
    <source>
        <strain evidence="17">DSM 23997</strain>
    </source>
</reference>
<dbReference type="SMART" id="SM00382">
    <property type="entry name" value="AAA"/>
    <property type="match status" value="1"/>
</dbReference>
<keyword evidence="3 15" id="KW-0813">Transport</keyword>
<dbReference type="SUPFAM" id="SSF52540">
    <property type="entry name" value="P-loop containing nucleoside triphosphate hydrolases"/>
    <property type="match status" value="1"/>
</dbReference>
<dbReference type="GO" id="GO:0045259">
    <property type="term" value="C:proton-transporting ATP synthase complex"/>
    <property type="evidence" value="ECO:0007669"/>
    <property type="project" value="UniProtKB-KW"/>
</dbReference>
<comment type="catalytic activity">
    <reaction evidence="13">
        <text>4 Na(+)(in) + ATP + H2O = 4 Na(+)(out) + ADP + phosphate + H(+)</text>
        <dbReference type="Rhea" id="RHEA:58156"/>
        <dbReference type="ChEBI" id="CHEBI:15377"/>
        <dbReference type="ChEBI" id="CHEBI:15378"/>
        <dbReference type="ChEBI" id="CHEBI:29101"/>
        <dbReference type="ChEBI" id="CHEBI:30616"/>
        <dbReference type="ChEBI" id="CHEBI:43474"/>
        <dbReference type="ChEBI" id="CHEBI:456216"/>
        <dbReference type="EC" id="7.2.2.1"/>
    </reaction>
</comment>
<dbReference type="InterPro" id="IPR024034">
    <property type="entry name" value="ATPase_F1/V1_b/a_C"/>
</dbReference>
<evidence type="ECO:0000256" key="8">
    <source>
        <dbReference type="ARBA" id="ARBA00022967"/>
    </source>
</evidence>
<dbReference type="KEGG" id="ppla:BBI15_08165"/>
<evidence type="ECO:0000256" key="6">
    <source>
        <dbReference type="ARBA" id="ARBA00022781"/>
    </source>
</evidence>
<dbReference type="CDD" id="cd18115">
    <property type="entry name" value="ATP-synt_F1_beta_N"/>
    <property type="match status" value="1"/>
</dbReference>
<keyword evidence="9 15" id="KW-0406">Ion transport</keyword>
<dbReference type="InterPro" id="IPR036121">
    <property type="entry name" value="ATPase_F1/V1/A1_a/bsu_N_sf"/>
</dbReference>
<sequence>MNTGHVLQVMGPVVDVKFSNGQLPAIYNALTVNIDRPNQAQTTLTLEVALHLGDDTVRTIAMESTDGLQRGSAVTDLGRAISVPVGDATLGRVFNVLGEVIDLGEEIPASERRDPIHRSAPTFEHLSTEVEILETGIKVVDLLAPYIKGGKIGLFGGAGVGKTVLIQELINNIAQEHGGLSVFAGVGERTREGNDLFHEMSDSGVIKKTSMVFGQMNEPPGARMRVALTGLTMAEYFRDEQGADVLLFIDNIFRFTQAGSEVSALLGRMPSAVGYQPTLATEMGQLQERITTTSAGSVTSIQAIYVPADDYTDPAPATTFAHLDATTNLERKLSEMGIYPAVDPLASTSRALSPEIVGTEHYGVSRQVQETLQRYRELQDIIAILGMDELSDEDKLTVNRARRVQNFLSQNFHVAEQFTGQKGSYVPVQETIKGFQEILAGKYDHLPEDAFRLVGRIEEVIEKAKGMGVQV</sequence>
<keyword evidence="10 15" id="KW-0472">Membrane</keyword>
<dbReference type="GO" id="GO:0046933">
    <property type="term" value="F:proton-transporting ATP synthase activity, rotational mechanism"/>
    <property type="evidence" value="ECO:0007669"/>
    <property type="project" value="UniProtKB-UniRule"/>
</dbReference>
<accession>A0A1C7E8Y2</accession>
<dbReference type="Proteomes" id="UP000092650">
    <property type="component" value="Chromosome"/>
</dbReference>
<comment type="catalytic activity">
    <reaction evidence="15">
        <text>ATP + H2O + 4 H(+)(in) = ADP + phosphate + 5 H(+)(out)</text>
        <dbReference type="Rhea" id="RHEA:57720"/>
        <dbReference type="ChEBI" id="CHEBI:15377"/>
        <dbReference type="ChEBI" id="CHEBI:15378"/>
        <dbReference type="ChEBI" id="CHEBI:30616"/>
        <dbReference type="ChEBI" id="CHEBI:43474"/>
        <dbReference type="ChEBI" id="CHEBI:456216"/>
        <dbReference type="EC" id="7.1.2.2"/>
    </reaction>
</comment>
<evidence type="ECO:0000256" key="11">
    <source>
        <dbReference type="ARBA" id="ARBA00023196"/>
    </source>
</evidence>
<dbReference type="AlphaFoldDB" id="A0A1C7E8Y2"/>
<evidence type="ECO:0000256" key="3">
    <source>
        <dbReference type="ARBA" id="ARBA00022448"/>
    </source>
</evidence>
<dbReference type="FunFam" id="1.10.1140.10:FF:000001">
    <property type="entry name" value="ATP synthase subunit beta"/>
    <property type="match status" value="1"/>
</dbReference>
<evidence type="ECO:0000313" key="17">
    <source>
        <dbReference type="EMBL" id="ANU20189.1"/>
    </source>
</evidence>
<evidence type="ECO:0000256" key="7">
    <source>
        <dbReference type="ARBA" id="ARBA00022840"/>
    </source>
</evidence>
<gene>
    <name evidence="15" type="primary">atpD</name>
    <name evidence="17" type="ORF">BBI15_08165</name>
</gene>
<comment type="function">
    <text evidence="15">Produces ATP from ADP in the presence of a proton gradient across the membrane. The catalytic sites are hosted primarily by the beta subunits.</text>
</comment>
<dbReference type="Gene3D" id="2.40.10.170">
    <property type="match status" value="1"/>
</dbReference>
<feature type="domain" description="AAA+ ATPase" evidence="16">
    <location>
        <begin position="148"/>
        <end position="333"/>
    </location>
</feature>
<dbReference type="SUPFAM" id="SSF47917">
    <property type="entry name" value="C-terminal domain of alpha and beta subunits of F1 ATP synthase"/>
    <property type="match status" value="1"/>
</dbReference>
<dbReference type="PANTHER" id="PTHR15184">
    <property type="entry name" value="ATP SYNTHASE"/>
    <property type="match status" value="1"/>
</dbReference>
<name>A0A1C7E8Y2_9BACL</name>
<dbReference type="InterPro" id="IPR020003">
    <property type="entry name" value="ATPase_a/bsu_AS"/>
</dbReference>
<evidence type="ECO:0000313" key="18">
    <source>
        <dbReference type="Proteomes" id="UP000092650"/>
    </source>
</evidence>
<dbReference type="InterPro" id="IPR000194">
    <property type="entry name" value="ATPase_F1/V1/A1_a/bsu_nucl-bd"/>
</dbReference>
<dbReference type="CDD" id="cd01133">
    <property type="entry name" value="F1-ATPase_beta_CD"/>
    <property type="match status" value="1"/>
</dbReference>
<dbReference type="InterPro" id="IPR027417">
    <property type="entry name" value="P-loop_NTPase"/>
</dbReference>
<evidence type="ECO:0000256" key="10">
    <source>
        <dbReference type="ARBA" id="ARBA00023136"/>
    </source>
</evidence>
<comment type="subcellular location">
    <subcellularLocation>
        <location evidence="1 15">Cell membrane</location>
        <topology evidence="1 15">Peripheral membrane protein</topology>
    </subcellularLocation>
</comment>